<reference evidence="2 3" key="1">
    <citation type="submission" date="2019-05" db="EMBL/GenBank/DDBJ databases">
        <title>Emergence of the Ug99 lineage of the wheat stem rust pathogen through somatic hybridization.</title>
        <authorList>
            <person name="Li F."/>
            <person name="Upadhyaya N.M."/>
            <person name="Sperschneider J."/>
            <person name="Matny O."/>
            <person name="Nguyen-Phuc H."/>
            <person name="Mago R."/>
            <person name="Raley C."/>
            <person name="Miller M.E."/>
            <person name="Silverstein K.A.T."/>
            <person name="Henningsen E."/>
            <person name="Hirsch C.D."/>
            <person name="Visser B."/>
            <person name="Pretorius Z.A."/>
            <person name="Steffenson B.J."/>
            <person name="Schwessinger B."/>
            <person name="Dodds P.N."/>
            <person name="Figueroa M."/>
        </authorList>
    </citation>
    <scope>NUCLEOTIDE SEQUENCE [LARGE SCALE GENOMIC DNA]</scope>
    <source>
        <strain evidence="2">21-0</strain>
    </source>
</reference>
<keyword evidence="3" id="KW-1185">Reference proteome</keyword>
<evidence type="ECO:0000256" key="1">
    <source>
        <dbReference type="SAM" id="MobiDB-lite"/>
    </source>
</evidence>
<organism evidence="2 3">
    <name type="scientific">Puccinia graminis f. sp. tritici</name>
    <dbReference type="NCBI Taxonomy" id="56615"/>
    <lineage>
        <taxon>Eukaryota</taxon>
        <taxon>Fungi</taxon>
        <taxon>Dikarya</taxon>
        <taxon>Basidiomycota</taxon>
        <taxon>Pucciniomycotina</taxon>
        <taxon>Pucciniomycetes</taxon>
        <taxon>Pucciniales</taxon>
        <taxon>Pucciniaceae</taxon>
        <taxon>Puccinia</taxon>
    </lineage>
</organism>
<evidence type="ECO:0000313" key="2">
    <source>
        <dbReference type="EMBL" id="KAA1112763.1"/>
    </source>
</evidence>
<gene>
    <name evidence="2" type="ORF">PGT21_008799</name>
</gene>
<evidence type="ECO:0000313" key="3">
    <source>
        <dbReference type="Proteomes" id="UP000324748"/>
    </source>
</evidence>
<proteinExistence type="predicted"/>
<comment type="caution">
    <text evidence="2">The sequence shown here is derived from an EMBL/GenBank/DDBJ whole genome shotgun (WGS) entry which is preliminary data.</text>
</comment>
<sequence length="59" mass="6226">MDMLVKSMVAGQLVAGSMGWFGAGGGHDTTNLGDEEADRQPLLIESSLHPAKRSSLLEI</sequence>
<name>A0A5B0QI93_PUCGR</name>
<accession>A0A5B0QI93</accession>
<protein>
    <submittedName>
        <fullName evidence="2">Uncharacterized protein</fullName>
    </submittedName>
</protein>
<feature type="region of interest" description="Disordered" evidence="1">
    <location>
        <begin position="25"/>
        <end position="45"/>
    </location>
</feature>
<dbReference type="Proteomes" id="UP000324748">
    <property type="component" value="Unassembled WGS sequence"/>
</dbReference>
<dbReference type="AlphaFoldDB" id="A0A5B0QI93"/>
<dbReference type="EMBL" id="VSWC01000015">
    <property type="protein sequence ID" value="KAA1112763.1"/>
    <property type="molecule type" value="Genomic_DNA"/>
</dbReference>